<organism evidence="2 3">
    <name type="scientific">Candidatus Odoribacter faecigallinarum</name>
    <dbReference type="NCBI Taxonomy" id="2838706"/>
    <lineage>
        <taxon>Bacteria</taxon>
        <taxon>Pseudomonadati</taxon>
        <taxon>Bacteroidota</taxon>
        <taxon>Bacteroidia</taxon>
        <taxon>Bacteroidales</taxon>
        <taxon>Odoribacteraceae</taxon>
        <taxon>Odoribacter</taxon>
    </lineage>
</organism>
<keyword evidence="1" id="KW-0812">Transmembrane</keyword>
<dbReference type="AlphaFoldDB" id="A0A9D1V0D7"/>
<proteinExistence type="predicted"/>
<evidence type="ECO:0000313" key="3">
    <source>
        <dbReference type="Proteomes" id="UP000824202"/>
    </source>
</evidence>
<protein>
    <submittedName>
        <fullName evidence="2">Holin family protein</fullName>
    </submittedName>
</protein>
<evidence type="ECO:0000313" key="2">
    <source>
        <dbReference type="EMBL" id="HIX03782.1"/>
    </source>
</evidence>
<dbReference type="InterPro" id="IPR021497">
    <property type="entry name" value="GTA_holin_3TM"/>
</dbReference>
<sequence length="122" mass="14000">MRILSNLLNDVGRIIENLSLSAREKQQLQTRVTEIFLRWEAEGQERQEKILAAEAGGNWLQRSWRPLVMLVFAAVVLVGAFVPLPMLEDNSRFWDLLEIGLGGYILGRGMETLPKLLRRKKI</sequence>
<dbReference type="EMBL" id="DXFT01000127">
    <property type="protein sequence ID" value="HIX03782.1"/>
    <property type="molecule type" value="Genomic_DNA"/>
</dbReference>
<gene>
    <name evidence="2" type="ORF">H9863_06660</name>
</gene>
<keyword evidence="1" id="KW-1133">Transmembrane helix</keyword>
<evidence type="ECO:0000256" key="1">
    <source>
        <dbReference type="SAM" id="Phobius"/>
    </source>
</evidence>
<reference evidence="2" key="1">
    <citation type="journal article" date="2021" name="PeerJ">
        <title>Extensive microbial diversity within the chicken gut microbiome revealed by metagenomics and culture.</title>
        <authorList>
            <person name="Gilroy R."/>
            <person name="Ravi A."/>
            <person name="Getino M."/>
            <person name="Pursley I."/>
            <person name="Horton D.L."/>
            <person name="Alikhan N.F."/>
            <person name="Baker D."/>
            <person name="Gharbi K."/>
            <person name="Hall N."/>
            <person name="Watson M."/>
            <person name="Adriaenssens E.M."/>
            <person name="Foster-Nyarko E."/>
            <person name="Jarju S."/>
            <person name="Secka A."/>
            <person name="Antonio M."/>
            <person name="Oren A."/>
            <person name="Chaudhuri R.R."/>
            <person name="La Ragione R."/>
            <person name="Hildebrand F."/>
            <person name="Pallen M.J."/>
        </authorList>
    </citation>
    <scope>NUCLEOTIDE SEQUENCE</scope>
    <source>
        <strain evidence="2">23274</strain>
    </source>
</reference>
<reference evidence="2" key="2">
    <citation type="submission" date="2021-04" db="EMBL/GenBank/DDBJ databases">
        <authorList>
            <person name="Gilroy R."/>
        </authorList>
    </citation>
    <scope>NUCLEOTIDE SEQUENCE</scope>
    <source>
        <strain evidence="2">23274</strain>
    </source>
</reference>
<comment type="caution">
    <text evidence="2">The sequence shown here is derived from an EMBL/GenBank/DDBJ whole genome shotgun (WGS) entry which is preliminary data.</text>
</comment>
<dbReference type="Proteomes" id="UP000824202">
    <property type="component" value="Unassembled WGS sequence"/>
</dbReference>
<name>A0A9D1V0D7_9BACT</name>
<keyword evidence="1" id="KW-0472">Membrane</keyword>
<feature type="transmembrane region" description="Helical" evidence="1">
    <location>
        <begin position="67"/>
        <end position="87"/>
    </location>
</feature>
<accession>A0A9D1V0D7</accession>
<dbReference type="Pfam" id="PF11351">
    <property type="entry name" value="GTA_holin_3TM"/>
    <property type="match status" value="1"/>
</dbReference>